<dbReference type="EMBL" id="JPOX01000015">
    <property type="protein sequence ID" value="KFX47510.1"/>
    <property type="molecule type" value="Genomic_DNA"/>
</dbReference>
<reference evidence="3" key="1">
    <citation type="journal article" date="2014" name="PLoS Genet.">
        <title>Signature Gene Expression Reveals Novel Clues to the Molecular Mechanisms of Dimorphic Transition in Penicillium marneffei.</title>
        <authorList>
            <person name="Yang E."/>
            <person name="Wang G."/>
            <person name="Cai J."/>
            <person name="Woo P.C."/>
            <person name="Lau S.K."/>
            <person name="Yuen K.-Y."/>
            <person name="Chow W.-N."/>
            <person name="Lin X."/>
        </authorList>
    </citation>
    <scope>NUCLEOTIDE SEQUENCE [LARGE SCALE GENOMIC DNA]</scope>
    <source>
        <strain evidence="3">PM1</strain>
    </source>
</reference>
<feature type="coiled-coil region" evidence="1">
    <location>
        <begin position="264"/>
        <end position="326"/>
    </location>
</feature>
<dbReference type="AlphaFoldDB" id="A0A093V5U6"/>
<evidence type="ECO:0000313" key="3">
    <source>
        <dbReference type="EMBL" id="KFX47510.1"/>
    </source>
</evidence>
<sequence>MHDYSRVNALLAAALQDHDIKFKKEAIAVELDDGSPQGRTNAQWVVEHISSSTLLSKDEAAFNRVKTLEQSGILETLLRRPDLTSTRALTEDEIREATATLKASTATCAKQVATLKSQLELIERLQTDSRAADRNQARYITGTNRQHLLEKQRIKAMAEDIKTDFESRMHEYQQQKQTERKHLLQRASSKLVKDDEILSKAERILADSESTEADGKLEKRALDLISVLSRLSSEEIRCRLDRLYLENLLSDGEVGTDIENQETKIALEEDLESLYSEIEVLAEMSARQEFGQPILGELRKNKQHSANSLEENLDTILEVLSQMTRSTEQEVNNIQYRQSHREALDQMSTLFKEEVSSREAEHIQNKKAHRRQSSLSSPVKAPQPRTSNVVTQSLQSSESFLRRFGITPSTSLSARELALEKRTELADILHHNLSVAAEMPLYETLGSSDEAKQLLTSILHADSHAEPSLVDVAQKEHLSDLEKELATIQKDIEHIGLNVLVEPNRSHDKFIKKWGQP</sequence>
<feature type="region of interest" description="Disordered" evidence="2">
    <location>
        <begin position="358"/>
        <end position="389"/>
    </location>
</feature>
<organism evidence="3">
    <name type="scientific">Talaromyces marneffei PM1</name>
    <dbReference type="NCBI Taxonomy" id="1077442"/>
    <lineage>
        <taxon>Eukaryota</taxon>
        <taxon>Fungi</taxon>
        <taxon>Dikarya</taxon>
        <taxon>Ascomycota</taxon>
        <taxon>Pezizomycotina</taxon>
        <taxon>Eurotiomycetes</taxon>
        <taxon>Eurotiomycetidae</taxon>
        <taxon>Eurotiales</taxon>
        <taxon>Trichocomaceae</taxon>
        <taxon>Talaromyces</taxon>
        <taxon>Talaromyces sect. Talaromyces</taxon>
    </lineage>
</organism>
<comment type="caution">
    <text evidence="3">The sequence shown here is derived from an EMBL/GenBank/DDBJ whole genome shotgun (WGS) entry which is preliminary data.</text>
</comment>
<dbReference type="HOGENOM" id="CLU_027731_1_0_1"/>
<gene>
    <name evidence="3" type="ORF">GQ26_0152160</name>
</gene>
<name>A0A093V5U6_TALMA</name>
<keyword evidence="1" id="KW-0175">Coiled coil</keyword>
<accession>A0A093V5U6</accession>
<dbReference type="eggNOG" id="ENOG502SC1V">
    <property type="taxonomic scope" value="Eukaryota"/>
</dbReference>
<proteinExistence type="predicted"/>
<protein>
    <submittedName>
        <fullName evidence="3">Laminin subunit gamma-3</fullName>
    </submittedName>
</protein>
<evidence type="ECO:0000256" key="1">
    <source>
        <dbReference type="SAM" id="Coils"/>
    </source>
</evidence>
<evidence type="ECO:0000256" key="2">
    <source>
        <dbReference type="SAM" id="MobiDB-lite"/>
    </source>
</evidence>